<reference evidence="3 4" key="1">
    <citation type="submission" date="2017-11" db="EMBL/GenBank/DDBJ databases">
        <title>Infants hospitalized years apart are colonized by the same room-sourced microbial strains.</title>
        <authorList>
            <person name="Brooks B."/>
            <person name="Olm M.R."/>
            <person name="Firek B.A."/>
            <person name="Baker R."/>
            <person name="Thomas B.C."/>
            <person name="Morowitz M.J."/>
            <person name="Banfield J.F."/>
        </authorList>
    </citation>
    <scope>NUCLEOTIDE SEQUENCE [LARGE SCALE GENOMIC DNA]</scope>
    <source>
        <strain evidence="3">S2_009_000_R2_76</strain>
    </source>
</reference>
<dbReference type="EMBL" id="QFOI01000441">
    <property type="protein sequence ID" value="PZP42318.1"/>
    <property type="molecule type" value="Genomic_DNA"/>
</dbReference>
<feature type="chain" id="PRO_5015876372" description="Glycoside hydrolase 123-like N-terminal domain-containing protein" evidence="1">
    <location>
        <begin position="22"/>
        <end position="706"/>
    </location>
</feature>
<dbReference type="Proteomes" id="UP000249645">
    <property type="component" value="Unassembled WGS sequence"/>
</dbReference>
<evidence type="ECO:0000256" key="1">
    <source>
        <dbReference type="SAM" id="SignalP"/>
    </source>
</evidence>
<name>A0A2W5EGZ8_9SPHI</name>
<organism evidence="3 4">
    <name type="scientific">Pseudopedobacter saltans</name>
    <dbReference type="NCBI Taxonomy" id="151895"/>
    <lineage>
        <taxon>Bacteria</taxon>
        <taxon>Pseudomonadati</taxon>
        <taxon>Bacteroidota</taxon>
        <taxon>Sphingobacteriia</taxon>
        <taxon>Sphingobacteriales</taxon>
        <taxon>Sphingobacteriaceae</taxon>
        <taxon>Pseudopedobacter</taxon>
    </lineage>
</organism>
<gene>
    <name evidence="3" type="ORF">DI598_17080</name>
</gene>
<keyword evidence="1" id="KW-0732">Signal</keyword>
<evidence type="ECO:0000313" key="4">
    <source>
        <dbReference type="Proteomes" id="UP000249645"/>
    </source>
</evidence>
<accession>A0A2W5EGZ8</accession>
<comment type="caution">
    <text evidence="3">The sequence shown here is derived from an EMBL/GenBank/DDBJ whole genome shotgun (WGS) entry which is preliminary data.</text>
</comment>
<evidence type="ECO:0000313" key="3">
    <source>
        <dbReference type="EMBL" id="PZP42318.1"/>
    </source>
</evidence>
<dbReference type="AlphaFoldDB" id="A0A2W5EGZ8"/>
<sequence length="706" mass="80007">MIKKILPLTLLLCGSFAVVNAQKMKFTNASEGWAYDSLGNHRILVRVDKPSDVAKVIVPWRRRDFHPEEKMVFVVDAKTNKRIWNVLQENITREQGTISFQPISGVGDYYIYYMPYRQKGSPYYPTAVYYKPTNTADAAWLSKAKNGANVSAKAVELQSVNAFNSFYPMEVIATESETKSLLASQKNEPYIVFPEDRENSIRMKYDFPQRWIETGIKKNFSGTALKGENYAYQLGIYSQLDTLRNVVVDFSDLKDAKGHVLSKNIMECINNKGVNWVGIPQTFTVNVPNKQVQPMWCTVAIPENALPGVYKGTVTVKANNASAKSIAINLTILDKTAKNRGADEPWKQTRLSWLNSTLAEKNDVITPYADLKLVGNKVELLGRTVTIAKTGFPEQITTHFNQEMTDIDTSQNKLLVEPVHFHIRKKDGKEIKFDNSKIDFTEKSAGTIAWKTSNTSSDIKMDIEAQMEFDGFLDYTVKVIALQDISLKDIDLHLPIAPEKAEYLMGLGYKGGYRKDTVQWKWDVAKKNQDGAWVGTVNSGLQFSLRDQHYSRPLNTNFYLQKPLILPQSWGNGTKGGIDIFKKGSSVLVNSYSGEREMKKGDTLYYNFRLIVTPFHPINTDFQWSSRFVHKYLNVDTVKALGATVVNIHQGTPINPYINYPFVKTKEMKSYIDSAHELGLKVKIYNTVRELSNRAYELPALFSLGH</sequence>
<feature type="non-terminal residue" evidence="3">
    <location>
        <position position="706"/>
    </location>
</feature>
<feature type="signal peptide" evidence="1">
    <location>
        <begin position="1"/>
        <end position="21"/>
    </location>
</feature>
<dbReference type="InterPro" id="IPR045711">
    <property type="entry name" value="GH123-like_N"/>
</dbReference>
<proteinExistence type="predicted"/>
<evidence type="ECO:0000259" key="2">
    <source>
        <dbReference type="Pfam" id="PF19543"/>
    </source>
</evidence>
<protein>
    <recommendedName>
        <fullName evidence="2">Glycoside hydrolase 123-like N-terminal domain-containing protein</fullName>
    </recommendedName>
</protein>
<feature type="domain" description="Glycoside hydrolase 123-like N-terminal" evidence="2">
    <location>
        <begin position="33"/>
        <end position="706"/>
    </location>
</feature>
<dbReference type="Pfam" id="PF19543">
    <property type="entry name" value="GH123_N"/>
    <property type="match status" value="1"/>
</dbReference>